<dbReference type="Proteomes" id="UP001152484">
    <property type="component" value="Unassembled WGS sequence"/>
</dbReference>
<organism evidence="2 3">
    <name type="scientific">Cuscuta europaea</name>
    <name type="common">European dodder</name>
    <dbReference type="NCBI Taxonomy" id="41803"/>
    <lineage>
        <taxon>Eukaryota</taxon>
        <taxon>Viridiplantae</taxon>
        <taxon>Streptophyta</taxon>
        <taxon>Embryophyta</taxon>
        <taxon>Tracheophyta</taxon>
        <taxon>Spermatophyta</taxon>
        <taxon>Magnoliopsida</taxon>
        <taxon>eudicotyledons</taxon>
        <taxon>Gunneridae</taxon>
        <taxon>Pentapetalae</taxon>
        <taxon>asterids</taxon>
        <taxon>lamiids</taxon>
        <taxon>Solanales</taxon>
        <taxon>Convolvulaceae</taxon>
        <taxon>Cuscuteae</taxon>
        <taxon>Cuscuta</taxon>
        <taxon>Cuscuta subgen. Cuscuta</taxon>
    </lineage>
</organism>
<protein>
    <submittedName>
        <fullName evidence="2">Uncharacterized protein</fullName>
    </submittedName>
</protein>
<accession>A0A9P1EA89</accession>
<sequence length="123" mass="13878">MQTLVLFLSDSDLTVTLNKNIRDENSTRANNKNTLTIGQQGNPTTAPPTYKTTITSSRLKEHIAQTSRRKTENSKLRWNPKLKRIPKSNVGKTSTKGKRQPTMRIKALKSTIAGRRSETNKNK</sequence>
<evidence type="ECO:0000313" key="3">
    <source>
        <dbReference type="Proteomes" id="UP001152484"/>
    </source>
</evidence>
<evidence type="ECO:0000313" key="2">
    <source>
        <dbReference type="EMBL" id="CAH9089433.1"/>
    </source>
</evidence>
<name>A0A9P1EA89_CUSEU</name>
<dbReference type="AlphaFoldDB" id="A0A9P1EA89"/>
<keyword evidence="3" id="KW-1185">Reference proteome</keyword>
<feature type="compositionally biased region" description="Polar residues" evidence="1">
    <location>
        <begin position="27"/>
        <end position="42"/>
    </location>
</feature>
<feature type="region of interest" description="Disordered" evidence="1">
    <location>
        <begin position="82"/>
        <end position="102"/>
    </location>
</feature>
<feature type="region of interest" description="Disordered" evidence="1">
    <location>
        <begin position="24"/>
        <end position="51"/>
    </location>
</feature>
<evidence type="ECO:0000256" key="1">
    <source>
        <dbReference type="SAM" id="MobiDB-lite"/>
    </source>
</evidence>
<proteinExistence type="predicted"/>
<gene>
    <name evidence="2" type="ORF">CEURO_LOCUS10911</name>
</gene>
<reference evidence="2" key="1">
    <citation type="submission" date="2022-07" db="EMBL/GenBank/DDBJ databases">
        <authorList>
            <person name="Macas J."/>
            <person name="Novak P."/>
            <person name="Neumann P."/>
        </authorList>
    </citation>
    <scope>NUCLEOTIDE SEQUENCE</scope>
</reference>
<dbReference type="EMBL" id="CAMAPE010000020">
    <property type="protein sequence ID" value="CAH9089433.1"/>
    <property type="molecule type" value="Genomic_DNA"/>
</dbReference>
<comment type="caution">
    <text evidence="2">The sequence shown here is derived from an EMBL/GenBank/DDBJ whole genome shotgun (WGS) entry which is preliminary data.</text>
</comment>